<evidence type="ECO:0000256" key="3">
    <source>
        <dbReference type="ARBA" id="ARBA00022833"/>
    </source>
</evidence>
<feature type="compositionally biased region" description="Polar residues" evidence="4">
    <location>
        <begin position="463"/>
        <end position="474"/>
    </location>
</feature>
<dbReference type="EMBL" id="NEDP02004757">
    <property type="protein sequence ID" value="OWF44532.1"/>
    <property type="molecule type" value="Genomic_DNA"/>
</dbReference>
<dbReference type="InterPro" id="IPR041006">
    <property type="entry name" value="Morc_S5"/>
</dbReference>
<protein>
    <submittedName>
        <fullName evidence="6">MORC family CW-type zinc finger protein 3</fullName>
    </submittedName>
</protein>
<evidence type="ECO:0000256" key="4">
    <source>
        <dbReference type="SAM" id="MobiDB-lite"/>
    </source>
</evidence>
<feature type="region of interest" description="Disordered" evidence="4">
    <location>
        <begin position="317"/>
        <end position="392"/>
    </location>
</feature>
<dbReference type="InterPro" id="IPR011124">
    <property type="entry name" value="Znf_CW"/>
</dbReference>
<sequence length="748" mass="86399">MLELDFQSDPSDIRDPDTHLKDTNAEETATITNHQKRRYMVSLREYCKILYLKPKMKIWIQGKKVRTLLIRKSLRRSQEDTYKPSWAPNKIPITFGFASTRFDDYGVMLYHYNRLILAYEKLGCQKQTNGFGNDVIAVVEADALEVINNKQDFIRDAKYSTLMDNISKKLRDYWNVKKGNAVDMEDTLKNNDEPFGNWVQCDNCNKWRRLRNGVQAEDLPLKWYCRNNEDPQYNRCDIEEEEETEDVEEEKRRKYRKMKMNQQRLQREKSGTQSRQSLVNNLNRSQTVNESMDQPENILALTGEPLRLQIKQILVNNDNRSQTVNKRMPPPENKPESNEGETLRAHIQQSLANNPRSQNVNESMDQAESFPESAGQTPRIEQQPLKGFSRKRNAIDKTFGSVKTEDVMDFSSAVTASPRKMNQQRLQRELLRAQIQQPLANNPRRSQNVNESMDQPESFLESAGQTPRIEQQQPLKGFSRKRNAIDKAFGSVKTEDVKDFSTAVTASPSSCRNEASRKDTPAKRPKPSNVGINQITPTMYPIPQEDEQVMMLRNFCDAETQTKEMIRMCNKECMKIDEELHGKIEREKKKTVDMEKKVTEAMQKVDETNGKLEEANIKVEKAERKIEESYKEKEQANKEKEQANRKLAEANRKLEGANRKVEEAGKKIEESLRGAEISQKKVAMAGRQLQEAARKVTDAGIRADSFESRLREFRRNVYTFLQGNATGDIGTEDAVEDLILAIITDGQR</sequence>
<feature type="region of interest" description="Disordered" evidence="4">
    <location>
        <begin position="1"/>
        <end position="23"/>
    </location>
</feature>
<feature type="region of interest" description="Disordered" evidence="4">
    <location>
        <begin position="237"/>
        <end position="277"/>
    </location>
</feature>
<feature type="compositionally biased region" description="Polar residues" evidence="4">
    <location>
        <begin position="347"/>
        <end position="366"/>
    </location>
</feature>
<evidence type="ECO:0000256" key="2">
    <source>
        <dbReference type="ARBA" id="ARBA00022771"/>
    </source>
</evidence>
<keyword evidence="1" id="KW-0479">Metal-binding</keyword>
<dbReference type="SUPFAM" id="SSF57997">
    <property type="entry name" value="Tropomyosin"/>
    <property type="match status" value="1"/>
</dbReference>
<feature type="compositionally biased region" description="Polar residues" evidence="4">
    <location>
        <begin position="438"/>
        <end position="455"/>
    </location>
</feature>
<comment type="caution">
    <text evidence="6">The sequence shown here is derived from an EMBL/GenBank/DDBJ whole genome shotgun (WGS) entry which is preliminary data.</text>
</comment>
<dbReference type="OrthoDB" id="757982at2759"/>
<keyword evidence="7" id="KW-1185">Reference proteome</keyword>
<gene>
    <name evidence="6" type="ORF">KP79_PYT01686</name>
</gene>
<keyword evidence="3" id="KW-0862">Zinc</keyword>
<dbReference type="PANTHER" id="PTHR23336:SF76">
    <property type="entry name" value="MORC S5 DOMAIN-CONTAINING PROTEIN"/>
    <property type="match status" value="1"/>
</dbReference>
<dbReference type="PROSITE" id="PS51050">
    <property type="entry name" value="ZF_CW"/>
    <property type="match status" value="1"/>
</dbReference>
<name>A0A210Q715_MIZYE</name>
<dbReference type="AlphaFoldDB" id="A0A210Q715"/>
<dbReference type="Proteomes" id="UP000242188">
    <property type="component" value="Unassembled WGS sequence"/>
</dbReference>
<evidence type="ECO:0000259" key="5">
    <source>
        <dbReference type="PROSITE" id="PS51050"/>
    </source>
</evidence>
<evidence type="ECO:0000313" key="7">
    <source>
        <dbReference type="Proteomes" id="UP000242188"/>
    </source>
</evidence>
<feature type="compositionally biased region" description="Basic and acidic residues" evidence="4">
    <location>
        <begin position="11"/>
        <end position="23"/>
    </location>
</feature>
<evidence type="ECO:0000313" key="6">
    <source>
        <dbReference type="EMBL" id="OWF44532.1"/>
    </source>
</evidence>
<dbReference type="GO" id="GO:0008270">
    <property type="term" value="F:zinc ion binding"/>
    <property type="evidence" value="ECO:0007669"/>
    <property type="project" value="UniProtKB-KW"/>
</dbReference>
<dbReference type="GO" id="GO:0005634">
    <property type="term" value="C:nucleus"/>
    <property type="evidence" value="ECO:0007669"/>
    <property type="project" value="TreeGrafter"/>
</dbReference>
<feature type="domain" description="CW-type" evidence="5">
    <location>
        <begin position="192"/>
        <end position="244"/>
    </location>
</feature>
<organism evidence="6 7">
    <name type="scientific">Mizuhopecten yessoensis</name>
    <name type="common">Japanese scallop</name>
    <name type="synonym">Patinopecten yessoensis</name>
    <dbReference type="NCBI Taxonomy" id="6573"/>
    <lineage>
        <taxon>Eukaryota</taxon>
        <taxon>Metazoa</taxon>
        <taxon>Spiralia</taxon>
        <taxon>Lophotrochozoa</taxon>
        <taxon>Mollusca</taxon>
        <taxon>Bivalvia</taxon>
        <taxon>Autobranchia</taxon>
        <taxon>Pteriomorphia</taxon>
        <taxon>Pectinida</taxon>
        <taxon>Pectinoidea</taxon>
        <taxon>Pectinidae</taxon>
        <taxon>Mizuhopecten</taxon>
    </lineage>
</organism>
<proteinExistence type="predicted"/>
<accession>A0A210Q715</accession>
<feature type="compositionally biased region" description="Polar residues" evidence="4">
    <location>
        <begin position="502"/>
        <end position="513"/>
    </location>
</feature>
<feature type="region of interest" description="Disordered" evidence="4">
    <location>
        <begin position="438"/>
        <end position="482"/>
    </location>
</feature>
<dbReference type="GO" id="GO:0016887">
    <property type="term" value="F:ATP hydrolysis activity"/>
    <property type="evidence" value="ECO:0007669"/>
    <property type="project" value="InterPro"/>
</dbReference>
<dbReference type="PANTHER" id="PTHR23336">
    <property type="entry name" value="ZINC FINGER CW-TYPE COILED-COIL DOMAIN PROTEIN 3"/>
    <property type="match status" value="1"/>
</dbReference>
<evidence type="ECO:0000256" key="1">
    <source>
        <dbReference type="ARBA" id="ARBA00022723"/>
    </source>
</evidence>
<feature type="compositionally biased region" description="Basic and acidic residues" evidence="4">
    <location>
        <begin position="333"/>
        <end position="344"/>
    </location>
</feature>
<reference evidence="6 7" key="1">
    <citation type="journal article" date="2017" name="Nat. Ecol. Evol.">
        <title>Scallop genome provides insights into evolution of bilaterian karyotype and development.</title>
        <authorList>
            <person name="Wang S."/>
            <person name="Zhang J."/>
            <person name="Jiao W."/>
            <person name="Li J."/>
            <person name="Xun X."/>
            <person name="Sun Y."/>
            <person name="Guo X."/>
            <person name="Huan P."/>
            <person name="Dong B."/>
            <person name="Zhang L."/>
            <person name="Hu X."/>
            <person name="Sun X."/>
            <person name="Wang J."/>
            <person name="Zhao C."/>
            <person name="Wang Y."/>
            <person name="Wang D."/>
            <person name="Huang X."/>
            <person name="Wang R."/>
            <person name="Lv J."/>
            <person name="Li Y."/>
            <person name="Zhang Z."/>
            <person name="Liu B."/>
            <person name="Lu W."/>
            <person name="Hui Y."/>
            <person name="Liang J."/>
            <person name="Zhou Z."/>
            <person name="Hou R."/>
            <person name="Li X."/>
            <person name="Liu Y."/>
            <person name="Li H."/>
            <person name="Ning X."/>
            <person name="Lin Y."/>
            <person name="Zhao L."/>
            <person name="Xing Q."/>
            <person name="Dou J."/>
            <person name="Li Y."/>
            <person name="Mao J."/>
            <person name="Guo H."/>
            <person name="Dou H."/>
            <person name="Li T."/>
            <person name="Mu C."/>
            <person name="Jiang W."/>
            <person name="Fu Q."/>
            <person name="Fu X."/>
            <person name="Miao Y."/>
            <person name="Liu J."/>
            <person name="Yu Q."/>
            <person name="Li R."/>
            <person name="Liao H."/>
            <person name="Li X."/>
            <person name="Kong Y."/>
            <person name="Jiang Z."/>
            <person name="Chourrout D."/>
            <person name="Li R."/>
            <person name="Bao Z."/>
        </authorList>
    </citation>
    <scope>NUCLEOTIDE SEQUENCE [LARGE SCALE GENOMIC DNA]</scope>
    <source>
        <strain evidence="6 7">PY_sf001</strain>
    </source>
</reference>
<dbReference type="Pfam" id="PF07496">
    <property type="entry name" value="zf-CW"/>
    <property type="match status" value="1"/>
</dbReference>
<dbReference type="Pfam" id="PF17942">
    <property type="entry name" value="Morc6_S5"/>
    <property type="match status" value="1"/>
</dbReference>
<dbReference type="Gene3D" id="3.30.40.100">
    <property type="match status" value="1"/>
</dbReference>
<feature type="compositionally biased region" description="Acidic residues" evidence="4">
    <location>
        <begin position="238"/>
        <end position="248"/>
    </location>
</feature>
<keyword evidence="2" id="KW-0863">Zinc-finger</keyword>
<feature type="region of interest" description="Disordered" evidence="4">
    <location>
        <begin position="628"/>
        <end position="650"/>
    </location>
</feature>
<dbReference type="InterPro" id="IPR045261">
    <property type="entry name" value="MORC_ATPase"/>
</dbReference>
<feature type="region of interest" description="Disordered" evidence="4">
    <location>
        <begin position="500"/>
        <end position="538"/>
    </location>
</feature>